<evidence type="ECO:0000313" key="4">
    <source>
        <dbReference type="EMBL" id="KAJ3443714.1"/>
    </source>
</evidence>
<evidence type="ECO:0000256" key="1">
    <source>
        <dbReference type="ARBA" id="ARBA00022723"/>
    </source>
</evidence>
<dbReference type="GO" id="GO:0019323">
    <property type="term" value="P:pentose catabolic process"/>
    <property type="evidence" value="ECO:0007669"/>
    <property type="project" value="TreeGrafter"/>
</dbReference>
<evidence type="ECO:0000259" key="3">
    <source>
        <dbReference type="SMART" id="SM01007"/>
    </source>
</evidence>
<protein>
    <submittedName>
        <fullName evidence="4">3-oxo-tetronate 4-phosphate decarboxylase-related</fullName>
    </submittedName>
</protein>
<dbReference type="GO" id="GO:0016832">
    <property type="term" value="F:aldehyde-lyase activity"/>
    <property type="evidence" value="ECO:0007669"/>
    <property type="project" value="TreeGrafter"/>
</dbReference>
<dbReference type="SMART" id="SM01007">
    <property type="entry name" value="Aldolase_II"/>
    <property type="match status" value="1"/>
</dbReference>
<dbReference type="Proteomes" id="UP001146793">
    <property type="component" value="Unassembled WGS sequence"/>
</dbReference>
<dbReference type="AlphaFoldDB" id="A0AAV7ZNY8"/>
<reference evidence="4" key="1">
    <citation type="submission" date="2022-08" db="EMBL/GenBank/DDBJ databases">
        <title>Novel sulphate-reducing endosymbionts in the free-living metamonad Anaeramoeba.</title>
        <authorList>
            <person name="Jerlstrom-Hultqvist J."/>
            <person name="Cepicka I."/>
            <person name="Gallot-Lavallee L."/>
            <person name="Salas-Leiva D."/>
            <person name="Curtis B.A."/>
            <person name="Zahonova K."/>
            <person name="Pipaliya S."/>
            <person name="Dacks J."/>
            <person name="Roger A.J."/>
        </authorList>
    </citation>
    <scope>NUCLEOTIDE SEQUENCE</scope>
    <source>
        <strain evidence="4">Busselton2</strain>
    </source>
</reference>
<gene>
    <name evidence="4" type="ORF">M0812_09558</name>
</gene>
<dbReference type="GO" id="GO:0005829">
    <property type="term" value="C:cytosol"/>
    <property type="evidence" value="ECO:0007669"/>
    <property type="project" value="TreeGrafter"/>
</dbReference>
<proteinExistence type="predicted"/>
<evidence type="ECO:0000313" key="5">
    <source>
        <dbReference type="Proteomes" id="UP001146793"/>
    </source>
</evidence>
<feature type="domain" description="Class II aldolase/adducin N-terminal" evidence="3">
    <location>
        <begin position="28"/>
        <end position="203"/>
    </location>
</feature>
<dbReference type="InterPro" id="IPR036409">
    <property type="entry name" value="Aldolase_II/adducin_N_sf"/>
</dbReference>
<keyword evidence="1" id="KW-0479">Metal-binding</keyword>
<dbReference type="PANTHER" id="PTHR22789:SF0">
    <property type="entry name" value="3-OXO-TETRONATE 4-PHOSPHATE DECARBOXYLASE-RELATED"/>
    <property type="match status" value="1"/>
</dbReference>
<keyword evidence="2" id="KW-0456">Lyase</keyword>
<accession>A0AAV7ZNY8</accession>
<dbReference type="InterPro" id="IPR001303">
    <property type="entry name" value="Aldolase_II/adducin_N"/>
</dbReference>
<dbReference type="InterPro" id="IPR050197">
    <property type="entry name" value="Aldolase_class_II_sugar_metab"/>
</dbReference>
<dbReference type="Pfam" id="PF00596">
    <property type="entry name" value="Aldolase_II"/>
    <property type="match status" value="1"/>
</dbReference>
<evidence type="ECO:0000256" key="2">
    <source>
        <dbReference type="ARBA" id="ARBA00023239"/>
    </source>
</evidence>
<dbReference type="PANTHER" id="PTHR22789">
    <property type="entry name" value="FUCULOSE PHOSPHATE ALDOLASE"/>
    <property type="match status" value="1"/>
</dbReference>
<dbReference type="EMBL" id="JANTQA010000023">
    <property type="protein sequence ID" value="KAJ3443714.1"/>
    <property type="molecule type" value="Genomic_DNA"/>
</dbReference>
<sequence length="244" mass="27371">MIKSLITGIKQKADFVVGKVCPKYRIHRDLCSLCSTLYTKGLISCTDGNLSTRLDDQKILITPKFQNKSKLQPSDLVEYNLHDKTRPKNVTSEASLHTLAYLRRKDISFVLHTHPLYTTTMSISHPELIGRPYFPTSVLLLGKVPIVPYYPPGSEELARACADALADSNVAILKGHGAVVVGKSILQIQTRTEHLEWNSRAIYLMKNANSPTLTEEEVKQLESRSRSLGVLDGAWGWKKHDFIK</sequence>
<organism evidence="4 5">
    <name type="scientific">Anaeramoeba flamelloides</name>
    <dbReference type="NCBI Taxonomy" id="1746091"/>
    <lineage>
        <taxon>Eukaryota</taxon>
        <taxon>Metamonada</taxon>
        <taxon>Anaeramoebidae</taxon>
        <taxon>Anaeramoeba</taxon>
    </lineage>
</organism>
<dbReference type="SUPFAM" id="SSF53639">
    <property type="entry name" value="AraD/HMP-PK domain-like"/>
    <property type="match status" value="1"/>
</dbReference>
<dbReference type="Gene3D" id="3.40.225.10">
    <property type="entry name" value="Class II aldolase/adducin N-terminal domain"/>
    <property type="match status" value="1"/>
</dbReference>
<dbReference type="GO" id="GO:0046872">
    <property type="term" value="F:metal ion binding"/>
    <property type="evidence" value="ECO:0007669"/>
    <property type="project" value="UniProtKB-KW"/>
</dbReference>
<name>A0AAV7ZNY8_9EUKA</name>
<comment type="caution">
    <text evidence="4">The sequence shown here is derived from an EMBL/GenBank/DDBJ whole genome shotgun (WGS) entry which is preliminary data.</text>
</comment>